<organism evidence="6">
    <name type="scientific">Cupriavidus taiwanensis</name>
    <dbReference type="NCBI Taxonomy" id="164546"/>
    <lineage>
        <taxon>Bacteria</taxon>
        <taxon>Pseudomonadati</taxon>
        <taxon>Pseudomonadota</taxon>
        <taxon>Betaproteobacteria</taxon>
        <taxon>Burkholderiales</taxon>
        <taxon>Burkholderiaceae</taxon>
        <taxon>Cupriavidus</taxon>
    </lineage>
</organism>
<dbReference type="Proteomes" id="UP000256297">
    <property type="component" value="Plasmid CBM2589_p"/>
</dbReference>
<evidence type="ECO:0000313" key="7">
    <source>
        <dbReference type="EMBL" id="SPD69334.1"/>
    </source>
</evidence>
<dbReference type="InterPro" id="IPR038161">
    <property type="entry name" value="VirB9/CagX/TrbG_C_sf"/>
</dbReference>
<geneLocation type="plasmid" evidence="7">
    <name>CBM2636p</name>
</geneLocation>
<evidence type="ECO:0000256" key="2">
    <source>
        <dbReference type="ARBA" id="ARBA00022729"/>
    </source>
</evidence>
<dbReference type="InterPro" id="IPR010258">
    <property type="entry name" value="Conjugal_tfr_TrbG/VirB9/CagX"/>
</dbReference>
<keyword evidence="7" id="KW-0614">Plasmid</keyword>
<keyword evidence="2" id="KW-0732">Signal</keyword>
<sequence>MPMEARTPSRVLPLVIALGLALLLSIPDGHAADKTGRRPGAGIAGLGIGDLSDAMNPGNPFNGGVDPIALPGDSRLVVFTYSRDQIFRVLSAPLKVTTIEFPDDEQIVGDPAWGENVRWDYDTDGANHLYVKPQAAGLVNTLSVNTNKRSYEFTLVSSPLGGIFYQKVRFRIPTSISAKVKARNDSRSEQADNAKATEGGDSRNVDAVAVPPDQLNFEYAISGSASFKPETAFDDGKALWLRLPAAALQSWPVALVKDGSDFVVVNQIRRGGYLVVQRLADTVVLRSGDDEVRIERGRRRVLGLF</sequence>
<dbReference type="InterPro" id="IPR033645">
    <property type="entry name" value="VirB9/CagX/TrbG_C"/>
</dbReference>
<name>A0A375CPI6_9BURK</name>
<dbReference type="EMBL" id="LT984815">
    <property type="protein sequence ID" value="SPD69334.1"/>
    <property type="molecule type" value="Genomic_DNA"/>
</dbReference>
<evidence type="ECO:0000313" key="8">
    <source>
        <dbReference type="Proteomes" id="UP000254259"/>
    </source>
</evidence>
<geneLocation type="plasmid" evidence="8">
    <name>cbm2636p</name>
</geneLocation>
<evidence type="ECO:0000256" key="1">
    <source>
        <dbReference type="ARBA" id="ARBA00006135"/>
    </source>
</evidence>
<dbReference type="CDD" id="cd06911">
    <property type="entry name" value="VirB9_CagX_TrbG"/>
    <property type="match status" value="1"/>
</dbReference>
<geneLocation type="plasmid" evidence="9">
    <name>cbm2589_p</name>
</geneLocation>
<protein>
    <submittedName>
        <fullName evidence="6">Type IV secretion system, conjugation protein</fullName>
    </submittedName>
</protein>
<evidence type="ECO:0000256" key="3">
    <source>
        <dbReference type="SAM" id="MobiDB-lite"/>
    </source>
</evidence>
<dbReference type="EMBL" id="OFSN01000029">
    <property type="protein sequence ID" value="SOY77325.1"/>
    <property type="molecule type" value="Genomic_DNA"/>
</dbReference>
<evidence type="ECO:0000313" key="6">
    <source>
        <dbReference type="EMBL" id="SPC25441.1"/>
    </source>
</evidence>
<accession>A0A375CPI6</accession>
<evidence type="ECO:0000313" key="10">
    <source>
        <dbReference type="Proteomes" id="UP000257016"/>
    </source>
</evidence>
<feature type="compositionally biased region" description="Basic and acidic residues" evidence="3">
    <location>
        <begin position="182"/>
        <end position="192"/>
    </location>
</feature>
<geneLocation type="plasmid" evidence="10">
    <name>cbm2586_p</name>
</geneLocation>
<dbReference type="Proteomes" id="UP000254259">
    <property type="component" value="Plasmid CBM2636p"/>
</dbReference>
<dbReference type="EMBL" id="OFSP01000041">
    <property type="protein sequence ID" value="SOY75246.1"/>
    <property type="molecule type" value="Genomic_DNA"/>
</dbReference>
<proteinExistence type="inferred from homology"/>
<evidence type="ECO:0000313" key="4">
    <source>
        <dbReference type="EMBL" id="SOY75246.1"/>
    </source>
</evidence>
<dbReference type="Gene3D" id="2.60.40.2500">
    <property type="match status" value="1"/>
</dbReference>
<dbReference type="AlphaFoldDB" id="A0A375CPI6"/>
<dbReference type="EMBL" id="OGUU01000039">
    <property type="protein sequence ID" value="SPC25441.1"/>
    <property type="molecule type" value="Genomic_DNA"/>
</dbReference>
<dbReference type="Proteomes" id="UP000257016">
    <property type="component" value="Unassembled WGS sequence"/>
</dbReference>
<dbReference type="Pfam" id="PF03524">
    <property type="entry name" value="CagX"/>
    <property type="match status" value="1"/>
</dbReference>
<evidence type="ECO:0000313" key="5">
    <source>
        <dbReference type="EMBL" id="SOY77325.1"/>
    </source>
</evidence>
<feature type="region of interest" description="Disordered" evidence="3">
    <location>
        <begin position="181"/>
        <end position="205"/>
    </location>
</feature>
<gene>
    <name evidence="6" type="primary">trbG</name>
    <name evidence="5" type="ORF">CBM2586_P100019</name>
    <name evidence="4" type="ORF">CBM2589_P100019</name>
    <name evidence="6" type="ORF">CBM2594_P40020</name>
    <name evidence="7" type="ORF">CBM2636_P20021</name>
</gene>
<reference evidence="8 9" key="1">
    <citation type="submission" date="2018-01" db="EMBL/GenBank/DDBJ databases">
        <authorList>
            <person name="Clerissi C."/>
        </authorList>
    </citation>
    <scope>NUCLEOTIDE SEQUENCE [LARGE SCALE GENOMIC DNA]</scope>
    <source>
        <strain evidence="5">Cupriavidus taiwanensis LMG 19430</strain>
        <strain evidence="4">Cupriavidus taiwanensis STM 3521</strain>
        <strain evidence="6">Cupriavidus taiwanensis STM 6021</strain>
        <strain evidence="7">Cupriavidus taiwanensis SWF 66322</strain>
        <plasmid evidence="10">cbm2586_p</plasmid>
        <plasmid evidence="9">cbm2589_p</plasmid>
        <plasmid evidence="8">cbm2636p</plasmid>
        <plasmid evidence="7">CBM2636p</plasmid>
    </source>
</reference>
<comment type="similarity">
    <text evidence="1">Belongs to the TrbG/VirB9 family.</text>
</comment>
<dbReference type="Proteomes" id="UP000257139">
    <property type="component" value="Plasmid CBM2594_p"/>
</dbReference>
<evidence type="ECO:0000313" key="9">
    <source>
        <dbReference type="Proteomes" id="UP000256297"/>
    </source>
</evidence>